<protein>
    <submittedName>
        <fullName evidence="1">Glycosyltransferase</fullName>
    </submittedName>
</protein>
<dbReference type="CDD" id="cd03801">
    <property type="entry name" value="GT4_PimA-like"/>
    <property type="match status" value="1"/>
</dbReference>
<accession>S2E908</accession>
<sequence>MGASSRLRTFQFQSSWNTIGCDTKVQSFFNEKYLNQIYAHQKPNSSNVFLCYLKRFFQLLTIWKYDIVWIEKEVFPYLPSYAEWILNKIGVGYIVDYDDAVFHNYDKHPWPLVRSWMGNKIDWVMRNSKLTIVGNSYLEQRAIAAGSKNILKLPTVVESGKYTKKSIDPNVQPVTVGWMGSPTTVKYLKALLPLLEDLQKEVPFKLLVANGQKSIDFDGNYECLRWSEESEVSIIHQMDVGIMPLPDDDWEKGKCSYKLIQYMACGLPVVASPVGMNAEVVDHGINGFLAKSQEEWKHYLSKLILDASLRMEMGDRGYEKAHAYYTLDRNFELMKELIFEKDLVASQLSINQSTSSPHLPR</sequence>
<organism evidence="1 2">
    <name type="scientific">Indibacter alkaliphilus (strain CCUG 57479 / KCTC 22604 / LW1)</name>
    <dbReference type="NCBI Taxonomy" id="1189612"/>
    <lineage>
        <taxon>Bacteria</taxon>
        <taxon>Pseudomonadati</taxon>
        <taxon>Bacteroidota</taxon>
        <taxon>Cytophagia</taxon>
        <taxon>Cytophagales</taxon>
        <taxon>Cyclobacteriaceae</taxon>
    </lineage>
</organism>
<dbReference type="AlphaFoldDB" id="S2E908"/>
<gene>
    <name evidence="1" type="ORF">A33Q_1452</name>
</gene>
<dbReference type="Gene3D" id="3.40.50.2000">
    <property type="entry name" value="Glycogen Phosphorylase B"/>
    <property type="match status" value="2"/>
</dbReference>
<dbReference type="GO" id="GO:0016740">
    <property type="term" value="F:transferase activity"/>
    <property type="evidence" value="ECO:0007669"/>
    <property type="project" value="UniProtKB-KW"/>
</dbReference>
<dbReference type="SUPFAM" id="SSF53756">
    <property type="entry name" value="UDP-Glycosyltransferase/glycogen phosphorylase"/>
    <property type="match status" value="1"/>
</dbReference>
<comment type="caution">
    <text evidence="1">The sequence shown here is derived from an EMBL/GenBank/DDBJ whole genome shotgun (WGS) entry which is preliminary data.</text>
</comment>
<reference evidence="1 2" key="1">
    <citation type="journal article" date="2013" name="Genome Announc.">
        <title>Draft Genome Sequence of Indibacter alkaliphilus Strain LW1T, Isolated from Lonar Lake, a Haloalkaline Lake in the Buldana District of Maharashtra, India.</title>
        <authorList>
            <person name="Singh A."/>
            <person name="Kumar Jangir P."/>
            <person name="Sharma R."/>
            <person name="Singh A."/>
            <person name="Kumar Pinnaka A."/>
            <person name="Shivaji S."/>
        </authorList>
    </citation>
    <scope>NUCLEOTIDE SEQUENCE [LARGE SCALE GENOMIC DNA]</scope>
    <source>
        <strain evidence="2">CCUG 57479 / KCTC 22604 / LW1</strain>
    </source>
</reference>
<evidence type="ECO:0000313" key="1">
    <source>
        <dbReference type="EMBL" id="EOZ98798.1"/>
    </source>
</evidence>
<dbReference type="Proteomes" id="UP000006073">
    <property type="component" value="Unassembled WGS sequence"/>
</dbReference>
<dbReference type="PANTHER" id="PTHR12526">
    <property type="entry name" value="GLYCOSYLTRANSFERASE"/>
    <property type="match status" value="1"/>
</dbReference>
<proteinExistence type="predicted"/>
<dbReference type="EMBL" id="ALWO02000023">
    <property type="protein sequence ID" value="EOZ98798.1"/>
    <property type="molecule type" value="Genomic_DNA"/>
</dbReference>
<dbReference type="OrthoDB" id="9815351at2"/>
<evidence type="ECO:0000313" key="2">
    <source>
        <dbReference type="Proteomes" id="UP000006073"/>
    </source>
</evidence>
<name>S2E908_INDAL</name>
<dbReference type="eggNOG" id="COG0438">
    <property type="taxonomic scope" value="Bacteria"/>
</dbReference>
<dbReference type="Pfam" id="PF13692">
    <property type="entry name" value="Glyco_trans_1_4"/>
    <property type="match status" value="1"/>
</dbReference>
<keyword evidence="2" id="KW-1185">Reference proteome</keyword>